<reference evidence="2" key="1">
    <citation type="submission" date="2020-10" db="EMBL/GenBank/DDBJ databases">
        <authorList>
            <person name="Castelo-Branco R."/>
            <person name="Eusebio N."/>
            <person name="Adriana R."/>
            <person name="Vieira A."/>
            <person name="Brugerolle De Fraissinette N."/>
            <person name="Rezende De Castro R."/>
            <person name="Schneider M.P."/>
            <person name="Vasconcelos V."/>
            <person name="Leao P.N."/>
        </authorList>
    </citation>
    <scope>NUCLEOTIDE SEQUENCE</scope>
    <source>
        <strain evidence="2">LEGE 07310</strain>
    </source>
</reference>
<keyword evidence="3" id="KW-1185">Reference proteome</keyword>
<dbReference type="Proteomes" id="UP000636505">
    <property type="component" value="Unassembled WGS sequence"/>
</dbReference>
<sequence>MVANAEVTAQSDLQIEIVAAADLAEPMTNEASSSAPAVIEAIDQMMAPLENVIGLLYVIGDCILVVMAAAMPMSKARFGKYLDFLSDLLCFGGGG</sequence>
<keyword evidence="1" id="KW-0472">Membrane</keyword>
<keyword evidence="1" id="KW-1133">Transmembrane helix</keyword>
<dbReference type="AlphaFoldDB" id="A0A8J7AN78"/>
<evidence type="ECO:0000313" key="2">
    <source>
        <dbReference type="EMBL" id="MBE9078120.1"/>
    </source>
</evidence>
<dbReference type="EMBL" id="JADEXG010000026">
    <property type="protein sequence ID" value="MBE9078120.1"/>
    <property type="molecule type" value="Genomic_DNA"/>
</dbReference>
<organism evidence="2 3">
    <name type="scientific">Vasconcelosia minhoensis LEGE 07310</name>
    <dbReference type="NCBI Taxonomy" id="915328"/>
    <lineage>
        <taxon>Bacteria</taxon>
        <taxon>Bacillati</taxon>
        <taxon>Cyanobacteriota</taxon>
        <taxon>Cyanophyceae</taxon>
        <taxon>Nodosilineales</taxon>
        <taxon>Cymatolegaceae</taxon>
        <taxon>Vasconcelosia</taxon>
        <taxon>Vasconcelosia minhoensis</taxon>
    </lineage>
</organism>
<keyword evidence="1" id="KW-0812">Transmembrane</keyword>
<comment type="caution">
    <text evidence="2">The sequence shown here is derived from an EMBL/GenBank/DDBJ whole genome shotgun (WGS) entry which is preliminary data.</text>
</comment>
<evidence type="ECO:0000313" key="3">
    <source>
        <dbReference type="Proteomes" id="UP000636505"/>
    </source>
</evidence>
<accession>A0A8J7AN78</accession>
<proteinExistence type="predicted"/>
<name>A0A8J7AN78_9CYAN</name>
<evidence type="ECO:0000256" key="1">
    <source>
        <dbReference type="SAM" id="Phobius"/>
    </source>
</evidence>
<dbReference type="RefSeq" id="WP_193907618.1">
    <property type="nucleotide sequence ID" value="NZ_JADEXG010000026.1"/>
</dbReference>
<gene>
    <name evidence="2" type="ORF">IQ241_12600</name>
</gene>
<feature type="transmembrane region" description="Helical" evidence="1">
    <location>
        <begin position="52"/>
        <end position="71"/>
    </location>
</feature>
<protein>
    <submittedName>
        <fullName evidence="2">Uncharacterized protein</fullName>
    </submittedName>
</protein>